<sequence>MGQRETTGQGQYETPPESDATLRLCVLSSKILKVAGVILMDASGLSFGRDRPLSGQGKRVRMVEMEISRFHGSIYLNRQQVMPEIMDAGGTYSHFDAAGEVILSGSTSEKKEVNDDTSEQNQGQDQDPEAEDGEIPDSPPGAGARELKDREQGEMSDDQGENDSNSKKDTSKEEEEEEEHHRQYREYQRQLEEYQQYCQSLAAPPVFVDTFQIIDCGSTHGTFLNGQRLSAAKTASQPFPLNHLDQLQLGSTVFEIHAHEEGRICGSCQVTDDNEIEVLDDKDRETGDGAQTTDGVSNKDSPKLVGDIRLSREQERIEEMNRLRKKWAGPDRDRKVAGKRAGGSGYQDGSGSSSTSSPSSSDYGATSGYVDRAAKRRQFNPDHSQPIRSGMPDYSSSTTPETVSGFHVPVAKTNKGHAMLSKMGWKAGTGLGATRQGVVEPVQLMVADKKAGLGSKTIQSQGAAAVSASRPPETQAEIARRKARERYAQLK</sequence>
<dbReference type="SMART" id="SM00443">
    <property type="entry name" value="G_patch"/>
    <property type="match status" value="1"/>
</dbReference>
<dbReference type="Gene3D" id="2.60.200.20">
    <property type="match status" value="1"/>
</dbReference>
<comment type="caution">
    <text evidence="3">The sequence shown here is derived from an EMBL/GenBank/DDBJ whole genome shotgun (WGS) entry which is preliminary data.</text>
</comment>
<accession>A0AAD4DBV9</accession>
<feature type="domain" description="G-patch" evidence="2">
    <location>
        <begin position="412"/>
        <end position="458"/>
    </location>
</feature>
<evidence type="ECO:0000313" key="3">
    <source>
        <dbReference type="EMBL" id="KAG0273693.1"/>
    </source>
</evidence>
<dbReference type="SUPFAM" id="SSF49879">
    <property type="entry name" value="SMAD/FHA domain"/>
    <property type="match status" value="1"/>
</dbReference>
<feature type="compositionally biased region" description="Basic and acidic residues" evidence="1">
    <location>
        <begin position="309"/>
        <end position="336"/>
    </location>
</feature>
<dbReference type="Proteomes" id="UP001194580">
    <property type="component" value="Unassembled WGS sequence"/>
</dbReference>
<dbReference type="InterPro" id="IPR000253">
    <property type="entry name" value="FHA_dom"/>
</dbReference>
<feature type="region of interest" description="Disordered" evidence="1">
    <location>
        <begin position="459"/>
        <end position="491"/>
    </location>
</feature>
<keyword evidence="4" id="KW-1185">Reference proteome</keyword>
<proteinExistence type="predicted"/>
<feature type="compositionally biased region" description="Polar residues" evidence="1">
    <location>
        <begin position="289"/>
        <end position="299"/>
    </location>
</feature>
<evidence type="ECO:0000313" key="4">
    <source>
        <dbReference type="Proteomes" id="UP001194580"/>
    </source>
</evidence>
<dbReference type="PANTHER" id="PTHR23106:SF24">
    <property type="entry name" value="ANGIOGENIC FACTOR WITH G PATCH AND FHA DOMAINS 1"/>
    <property type="match status" value="1"/>
</dbReference>
<dbReference type="GO" id="GO:0003676">
    <property type="term" value="F:nucleic acid binding"/>
    <property type="evidence" value="ECO:0007669"/>
    <property type="project" value="InterPro"/>
</dbReference>
<name>A0AAD4DBV9_9FUNG</name>
<dbReference type="EMBL" id="JAAAIL010000707">
    <property type="protein sequence ID" value="KAG0273693.1"/>
    <property type="molecule type" value="Genomic_DNA"/>
</dbReference>
<dbReference type="InterPro" id="IPR053027">
    <property type="entry name" value="AGGF1"/>
</dbReference>
<dbReference type="AlphaFoldDB" id="A0AAD4DBV9"/>
<protein>
    <submittedName>
        <fullName evidence="3">Angiogenic factor with G patch and FHA domains 1</fullName>
    </submittedName>
</protein>
<evidence type="ECO:0000256" key="1">
    <source>
        <dbReference type="SAM" id="MobiDB-lite"/>
    </source>
</evidence>
<dbReference type="PANTHER" id="PTHR23106">
    <property type="entry name" value="ANGIOGENIC FACTOR WITH G PATCH AND FHA DOMAINS 1"/>
    <property type="match status" value="1"/>
</dbReference>
<feature type="compositionally biased region" description="Low complexity" evidence="1">
    <location>
        <begin position="349"/>
        <end position="368"/>
    </location>
</feature>
<reference evidence="3" key="1">
    <citation type="journal article" date="2020" name="Fungal Divers.">
        <title>Resolving the Mortierellaceae phylogeny through synthesis of multi-gene phylogenetics and phylogenomics.</title>
        <authorList>
            <person name="Vandepol N."/>
            <person name="Liber J."/>
            <person name="Desiro A."/>
            <person name="Na H."/>
            <person name="Kennedy M."/>
            <person name="Barry K."/>
            <person name="Grigoriev I.V."/>
            <person name="Miller A.N."/>
            <person name="O'Donnell K."/>
            <person name="Stajich J.E."/>
            <person name="Bonito G."/>
        </authorList>
    </citation>
    <scope>NUCLEOTIDE SEQUENCE</scope>
    <source>
        <strain evidence="3">NRRL 28262</strain>
    </source>
</reference>
<dbReference type="Pfam" id="PF00498">
    <property type="entry name" value="FHA"/>
    <property type="match status" value="1"/>
</dbReference>
<gene>
    <name evidence="3" type="primary">AGGF1</name>
    <name evidence="3" type="ORF">BGZ95_010496</name>
</gene>
<dbReference type="InterPro" id="IPR000467">
    <property type="entry name" value="G_patch_dom"/>
</dbReference>
<dbReference type="InterPro" id="IPR008984">
    <property type="entry name" value="SMAD_FHA_dom_sf"/>
</dbReference>
<feature type="compositionally biased region" description="Acidic residues" evidence="1">
    <location>
        <begin position="126"/>
        <end position="135"/>
    </location>
</feature>
<organism evidence="3 4">
    <name type="scientific">Linnemannia exigua</name>
    <dbReference type="NCBI Taxonomy" id="604196"/>
    <lineage>
        <taxon>Eukaryota</taxon>
        <taxon>Fungi</taxon>
        <taxon>Fungi incertae sedis</taxon>
        <taxon>Mucoromycota</taxon>
        <taxon>Mortierellomycotina</taxon>
        <taxon>Mortierellomycetes</taxon>
        <taxon>Mortierellales</taxon>
        <taxon>Mortierellaceae</taxon>
        <taxon>Linnemannia</taxon>
    </lineage>
</organism>
<evidence type="ECO:0000259" key="2">
    <source>
        <dbReference type="PROSITE" id="PS50174"/>
    </source>
</evidence>
<dbReference type="PROSITE" id="PS50174">
    <property type="entry name" value="G_PATCH"/>
    <property type="match status" value="1"/>
</dbReference>
<feature type="region of interest" description="Disordered" evidence="1">
    <location>
        <begin position="278"/>
        <end position="402"/>
    </location>
</feature>
<feature type="region of interest" description="Disordered" evidence="1">
    <location>
        <begin position="107"/>
        <end position="185"/>
    </location>
</feature>
<dbReference type="Pfam" id="PF01585">
    <property type="entry name" value="G-patch"/>
    <property type="match status" value="1"/>
</dbReference>